<keyword evidence="6" id="KW-0812">Transmembrane</keyword>
<keyword evidence="5" id="KW-0902">Two-component regulatory system</keyword>
<gene>
    <name evidence="8" type="ORF">H8744_17670</name>
</gene>
<feature type="domain" description="Histidine kinase" evidence="7">
    <location>
        <begin position="453"/>
        <end position="571"/>
    </location>
</feature>
<feature type="transmembrane region" description="Helical" evidence="6">
    <location>
        <begin position="398"/>
        <end position="418"/>
    </location>
</feature>
<evidence type="ECO:0000313" key="8">
    <source>
        <dbReference type="EMBL" id="MBC8595041.1"/>
    </source>
</evidence>
<dbReference type="InterPro" id="IPR036097">
    <property type="entry name" value="HisK_dim/P_sf"/>
</dbReference>
<dbReference type="Pfam" id="PF00512">
    <property type="entry name" value="HisKA"/>
    <property type="match status" value="1"/>
</dbReference>
<dbReference type="InterPro" id="IPR003661">
    <property type="entry name" value="HisK_dim/P_dom"/>
</dbReference>
<dbReference type="InterPro" id="IPR005467">
    <property type="entry name" value="His_kinase_dom"/>
</dbReference>
<dbReference type="RefSeq" id="WP_262436114.1">
    <property type="nucleotide sequence ID" value="NZ_JACRTF010000001.1"/>
</dbReference>
<dbReference type="Gene3D" id="1.10.287.130">
    <property type="match status" value="1"/>
</dbReference>
<evidence type="ECO:0000259" key="7">
    <source>
        <dbReference type="PROSITE" id="PS50109"/>
    </source>
</evidence>
<evidence type="ECO:0000256" key="5">
    <source>
        <dbReference type="ARBA" id="ARBA00023012"/>
    </source>
</evidence>
<dbReference type="AlphaFoldDB" id="A0A926F802"/>
<keyword evidence="6" id="KW-0472">Membrane</keyword>
<dbReference type="PROSITE" id="PS50109">
    <property type="entry name" value="HIS_KIN"/>
    <property type="match status" value="1"/>
</dbReference>
<evidence type="ECO:0000256" key="2">
    <source>
        <dbReference type="ARBA" id="ARBA00012438"/>
    </source>
</evidence>
<dbReference type="InterPro" id="IPR050736">
    <property type="entry name" value="Sensor_HK_Regulatory"/>
</dbReference>
<comment type="caution">
    <text evidence="8">The sequence shown here is derived from an EMBL/GenBank/DDBJ whole genome shotgun (WGS) entry which is preliminary data.</text>
</comment>
<evidence type="ECO:0000256" key="6">
    <source>
        <dbReference type="SAM" id="Phobius"/>
    </source>
</evidence>
<sequence>MKRLIISLYLIFSVLFCLFAGESKEDIMYRDSVMRRVQQMPHDSTRLYLLDEIAYLHQYPPHNKFFATALYEEGKLQQNLYYENQGAYYIASYYDKKHDPDSLSYWVEELKEFAQEMGTYDYYLEQKAAVSRALASKRMIEKAVYVAKETLDEATKWKSNNGKIAAYNSLGCAYGVSSRSERALDIFLKAYQIFEPETKEYLKVDVLSRIAQVYGNSGKDSLRMPYLAEMKKTLQEVLEREPDTQKNWANLIIDCEVKYVLHYMVNKDYERAMAHIEKAEALLGPHVDAVFWLNIQLIRLQYFSRTKEYDKSIALIDKVTPIVLKNNVNTFGVLMNYKATTQWGKGDSIGAIETRKYLIRTQDSLNNAFSSNQLDQIKDIYHIDELLLEKQKVTNINYVRIFVILLILSILALIFYIYTRYLSRKIVQAEREVAEAAAHSEEDNMAKERLKMEISHDIRTPLNAVVGFAELLAETDDLDKETKLVYGKIIQENAEQLLDYVNNILELSRLESGKIKYEEEEVEIIGLCREIVRFANGTEDGNERISIQTSVDSQLICTDKKWFVSLLRSLFTTPSGDHQDFDHITLSIEREDVSSVLIFIVTGTLLARENNTDKKLLIRNEINSHFIRYFNGTYTVTKDKDKPTVIFTCPLLSI</sequence>
<dbReference type="EC" id="2.7.13.3" evidence="2"/>
<dbReference type="PANTHER" id="PTHR43711:SF26">
    <property type="entry name" value="SENSOR HISTIDINE KINASE RCSC"/>
    <property type="match status" value="1"/>
</dbReference>
<reference evidence="8" key="1">
    <citation type="submission" date="2020-08" db="EMBL/GenBank/DDBJ databases">
        <title>Genome public.</title>
        <authorList>
            <person name="Liu C."/>
            <person name="Sun Q."/>
        </authorList>
    </citation>
    <scope>NUCLEOTIDE SEQUENCE</scope>
    <source>
        <strain evidence="8">N12</strain>
    </source>
</reference>
<dbReference type="PANTHER" id="PTHR43711">
    <property type="entry name" value="TWO-COMPONENT HISTIDINE KINASE"/>
    <property type="match status" value="1"/>
</dbReference>
<evidence type="ECO:0000256" key="3">
    <source>
        <dbReference type="ARBA" id="ARBA00022679"/>
    </source>
</evidence>
<evidence type="ECO:0000256" key="4">
    <source>
        <dbReference type="ARBA" id="ARBA00022777"/>
    </source>
</evidence>
<proteinExistence type="predicted"/>
<dbReference type="GO" id="GO:0000155">
    <property type="term" value="F:phosphorelay sensor kinase activity"/>
    <property type="evidence" value="ECO:0007669"/>
    <property type="project" value="InterPro"/>
</dbReference>
<dbReference type="Gene3D" id="1.25.40.10">
    <property type="entry name" value="Tetratricopeptide repeat domain"/>
    <property type="match status" value="1"/>
</dbReference>
<comment type="catalytic activity">
    <reaction evidence="1">
        <text>ATP + protein L-histidine = ADP + protein N-phospho-L-histidine.</text>
        <dbReference type="EC" id="2.7.13.3"/>
    </reaction>
</comment>
<evidence type="ECO:0000256" key="1">
    <source>
        <dbReference type="ARBA" id="ARBA00000085"/>
    </source>
</evidence>
<protein>
    <recommendedName>
        <fullName evidence="2">histidine kinase</fullName>
        <ecNumber evidence="2">2.7.13.3</ecNumber>
    </recommendedName>
</protein>
<dbReference type="SUPFAM" id="SSF48452">
    <property type="entry name" value="TPR-like"/>
    <property type="match status" value="1"/>
</dbReference>
<dbReference type="EMBL" id="JACRTF010000001">
    <property type="protein sequence ID" value="MBC8595041.1"/>
    <property type="molecule type" value="Genomic_DNA"/>
</dbReference>
<keyword evidence="9" id="KW-1185">Reference proteome</keyword>
<dbReference type="CDD" id="cd00082">
    <property type="entry name" value="HisKA"/>
    <property type="match status" value="1"/>
</dbReference>
<keyword evidence="3" id="KW-0808">Transferase</keyword>
<organism evidence="8 9">
    <name type="scientific">Jilunia laotingensis</name>
    <dbReference type="NCBI Taxonomy" id="2763675"/>
    <lineage>
        <taxon>Bacteria</taxon>
        <taxon>Pseudomonadati</taxon>
        <taxon>Bacteroidota</taxon>
        <taxon>Bacteroidia</taxon>
        <taxon>Bacteroidales</taxon>
        <taxon>Bacteroidaceae</taxon>
        <taxon>Jilunia</taxon>
    </lineage>
</organism>
<dbReference type="SMART" id="SM00388">
    <property type="entry name" value="HisKA"/>
    <property type="match status" value="1"/>
</dbReference>
<keyword evidence="6" id="KW-1133">Transmembrane helix</keyword>
<dbReference type="InterPro" id="IPR011990">
    <property type="entry name" value="TPR-like_helical_dom_sf"/>
</dbReference>
<dbReference type="SUPFAM" id="SSF47384">
    <property type="entry name" value="Homodimeric domain of signal transducing histidine kinase"/>
    <property type="match status" value="1"/>
</dbReference>
<keyword evidence="4 8" id="KW-0418">Kinase</keyword>
<accession>A0A926F802</accession>
<name>A0A926F802_9BACT</name>
<evidence type="ECO:0000313" key="9">
    <source>
        <dbReference type="Proteomes" id="UP000651085"/>
    </source>
</evidence>
<dbReference type="Proteomes" id="UP000651085">
    <property type="component" value="Unassembled WGS sequence"/>
</dbReference>